<dbReference type="STRING" id="1448308.A0A2T2PB30"/>
<dbReference type="EMBL" id="KZ678128">
    <property type="protein sequence ID" value="PSN74861.1"/>
    <property type="molecule type" value="Genomic_DNA"/>
</dbReference>
<keyword evidence="4" id="KW-1185">Reference proteome</keyword>
<dbReference type="PANTHER" id="PTHR36182:SF1">
    <property type="entry name" value="PROTEIN, PUTATIVE (AFU_ORTHOLOGUE AFUA_6G10930)-RELATED"/>
    <property type="match status" value="1"/>
</dbReference>
<gene>
    <name evidence="3" type="ORF">BS50DRAFT_596040</name>
</gene>
<evidence type="ECO:0000256" key="2">
    <source>
        <dbReference type="SAM" id="SignalP"/>
    </source>
</evidence>
<reference evidence="3 4" key="1">
    <citation type="journal article" date="2018" name="Front. Microbiol.">
        <title>Genome-Wide Analysis of Corynespora cassiicola Leaf Fall Disease Putative Effectors.</title>
        <authorList>
            <person name="Lopez D."/>
            <person name="Ribeiro S."/>
            <person name="Label P."/>
            <person name="Fumanal B."/>
            <person name="Venisse J.S."/>
            <person name="Kohler A."/>
            <person name="de Oliveira R.R."/>
            <person name="Labutti K."/>
            <person name="Lipzen A."/>
            <person name="Lail K."/>
            <person name="Bauer D."/>
            <person name="Ohm R.A."/>
            <person name="Barry K.W."/>
            <person name="Spatafora J."/>
            <person name="Grigoriev I.V."/>
            <person name="Martin F.M."/>
            <person name="Pujade-Renaud V."/>
        </authorList>
    </citation>
    <scope>NUCLEOTIDE SEQUENCE [LARGE SCALE GENOMIC DNA]</scope>
    <source>
        <strain evidence="3 4">Philippines</strain>
    </source>
</reference>
<dbReference type="Gene3D" id="2.70.50.70">
    <property type="match status" value="1"/>
</dbReference>
<proteinExistence type="predicted"/>
<dbReference type="OrthoDB" id="2342176at2759"/>
<evidence type="ECO:0000313" key="3">
    <source>
        <dbReference type="EMBL" id="PSN74861.1"/>
    </source>
</evidence>
<dbReference type="PANTHER" id="PTHR36182">
    <property type="entry name" value="PROTEIN, PUTATIVE (AFU_ORTHOLOGUE AFUA_6G10930)-RELATED"/>
    <property type="match status" value="1"/>
</dbReference>
<evidence type="ECO:0008006" key="5">
    <source>
        <dbReference type="Google" id="ProtNLM"/>
    </source>
</evidence>
<feature type="chain" id="PRO_5015777933" description="Lytic polysaccharide monooxygenase" evidence="2">
    <location>
        <begin position="18"/>
        <end position="255"/>
    </location>
</feature>
<dbReference type="AlphaFoldDB" id="A0A2T2PB30"/>
<protein>
    <recommendedName>
        <fullName evidence="5">Lytic polysaccharide monooxygenase</fullName>
    </recommendedName>
</protein>
<feature type="region of interest" description="Disordered" evidence="1">
    <location>
        <begin position="233"/>
        <end position="255"/>
    </location>
</feature>
<evidence type="ECO:0000313" key="4">
    <source>
        <dbReference type="Proteomes" id="UP000240883"/>
    </source>
</evidence>
<feature type="signal peptide" evidence="2">
    <location>
        <begin position="1"/>
        <end position="17"/>
    </location>
</feature>
<accession>A0A2T2PB30</accession>
<organism evidence="3 4">
    <name type="scientific">Corynespora cassiicola Philippines</name>
    <dbReference type="NCBI Taxonomy" id="1448308"/>
    <lineage>
        <taxon>Eukaryota</taxon>
        <taxon>Fungi</taxon>
        <taxon>Dikarya</taxon>
        <taxon>Ascomycota</taxon>
        <taxon>Pezizomycotina</taxon>
        <taxon>Dothideomycetes</taxon>
        <taxon>Pleosporomycetidae</taxon>
        <taxon>Pleosporales</taxon>
        <taxon>Corynesporascaceae</taxon>
        <taxon>Corynespora</taxon>
    </lineage>
</organism>
<sequence>MFSKAFTLLALAGMGSAHMHLHYPPTFKGDNNPNTQGEPDPELNYPYGCCGKEAPGPCKGYVDLLDTDEGKPVATWTAGQQANFSLSGSIITGAGENPQGGTHYGGSCQVGFSTDKGKTFKVATTFQGNCPLRANGATPEGQTFDFTVPADLPSAERVLFAWTWVNREKEFYMNCASVTIEGAVPAHTRLGLRHAAATSATESDFSSRPDMLISIDYEGATCHSKGNSFELEWPEPGPDVVQGDGEYPLEKPTCS</sequence>
<evidence type="ECO:0000256" key="1">
    <source>
        <dbReference type="SAM" id="MobiDB-lite"/>
    </source>
</evidence>
<keyword evidence="2" id="KW-0732">Signal</keyword>
<name>A0A2T2PB30_CORCC</name>
<dbReference type="Proteomes" id="UP000240883">
    <property type="component" value="Unassembled WGS sequence"/>
</dbReference>